<accession>A0A367RVM0</accession>
<organism evidence="1 2">
    <name type="scientific">Nostoc minutum NIES-26</name>
    <dbReference type="NCBI Taxonomy" id="1844469"/>
    <lineage>
        <taxon>Bacteria</taxon>
        <taxon>Bacillati</taxon>
        <taxon>Cyanobacteriota</taxon>
        <taxon>Cyanophyceae</taxon>
        <taxon>Nostocales</taxon>
        <taxon>Nostocaceae</taxon>
        <taxon>Nostoc</taxon>
    </lineage>
</organism>
<gene>
    <name evidence="1" type="ORF">A6770_37870</name>
</gene>
<proteinExistence type="predicted"/>
<evidence type="ECO:0000313" key="1">
    <source>
        <dbReference type="EMBL" id="RCJ40585.1"/>
    </source>
</evidence>
<reference evidence="1" key="1">
    <citation type="submission" date="2016-04" db="EMBL/GenBank/DDBJ databases">
        <authorList>
            <person name="Tabuchi Yagui T.R."/>
        </authorList>
    </citation>
    <scope>NUCLEOTIDE SEQUENCE [LARGE SCALE GENOMIC DNA]</scope>
    <source>
        <strain evidence="1">NIES-26</strain>
    </source>
</reference>
<dbReference type="Proteomes" id="UP000252107">
    <property type="component" value="Unassembled WGS sequence"/>
</dbReference>
<comment type="caution">
    <text evidence="1">The sequence shown here is derived from an EMBL/GenBank/DDBJ whole genome shotgun (WGS) entry which is preliminary data.</text>
</comment>
<name>A0A367RVM0_9NOSO</name>
<protein>
    <submittedName>
        <fullName evidence="1">Uncharacterized protein</fullName>
    </submittedName>
</protein>
<keyword evidence="2" id="KW-1185">Reference proteome</keyword>
<dbReference type="AlphaFoldDB" id="A0A367RVM0"/>
<dbReference type="EMBL" id="LXQD01000051">
    <property type="protein sequence ID" value="RCJ40585.1"/>
    <property type="molecule type" value="Genomic_DNA"/>
</dbReference>
<evidence type="ECO:0000313" key="2">
    <source>
        <dbReference type="Proteomes" id="UP000252107"/>
    </source>
</evidence>
<sequence>MSRNIGNLIFSKQMFYKIGGMVGAIAVLLSSGVAIAEDIGVAITQDAERYVTVGHDKLGNRIALDKETIRGTTYKLYGMYKDGIFETTFHASCQESRLFLNRIAIYSSQGQLLQEDNKTGEIPFVANSSPGKAMQIVCKQISK</sequence>